<comment type="caution">
    <text evidence="2">The sequence shown here is derived from an EMBL/GenBank/DDBJ whole genome shotgun (WGS) entry which is preliminary data.</text>
</comment>
<protein>
    <submittedName>
        <fullName evidence="2">Uncharacterized protein</fullName>
    </submittedName>
</protein>
<dbReference type="EMBL" id="NHYE01001292">
    <property type="protein sequence ID" value="PPQ97087.1"/>
    <property type="molecule type" value="Genomic_DNA"/>
</dbReference>
<evidence type="ECO:0000313" key="3">
    <source>
        <dbReference type="Proteomes" id="UP000284706"/>
    </source>
</evidence>
<accession>A0A409Y246</accession>
<organism evidence="2 3">
    <name type="scientific">Gymnopilus dilepis</name>
    <dbReference type="NCBI Taxonomy" id="231916"/>
    <lineage>
        <taxon>Eukaryota</taxon>
        <taxon>Fungi</taxon>
        <taxon>Dikarya</taxon>
        <taxon>Basidiomycota</taxon>
        <taxon>Agaricomycotina</taxon>
        <taxon>Agaricomycetes</taxon>
        <taxon>Agaricomycetidae</taxon>
        <taxon>Agaricales</taxon>
        <taxon>Agaricineae</taxon>
        <taxon>Hymenogastraceae</taxon>
        <taxon>Gymnopilus</taxon>
    </lineage>
</organism>
<keyword evidence="3" id="KW-1185">Reference proteome</keyword>
<gene>
    <name evidence="2" type="ORF">CVT26_001015</name>
</gene>
<dbReference type="Proteomes" id="UP000284706">
    <property type="component" value="Unassembled WGS sequence"/>
</dbReference>
<dbReference type="Pfam" id="PF18759">
    <property type="entry name" value="Plavaka"/>
    <property type="match status" value="1"/>
</dbReference>
<dbReference type="InParanoid" id="A0A409Y246"/>
<proteinExistence type="predicted"/>
<reference evidence="2 3" key="1">
    <citation type="journal article" date="2018" name="Evol. Lett.">
        <title>Horizontal gene cluster transfer increased hallucinogenic mushroom diversity.</title>
        <authorList>
            <person name="Reynolds H.T."/>
            <person name="Vijayakumar V."/>
            <person name="Gluck-Thaler E."/>
            <person name="Korotkin H.B."/>
            <person name="Matheny P.B."/>
            <person name="Slot J.C."/>
        </authorList>
    </citation>
    <scope>NUCLEOTIDE SEQUENCE [LARGE SCALE GENOMIC DNA]</scope>
    <source>
        <strain evidence="2 3">SRW20</strain>
    </source>
</reference>
<evidence type="ECO:0000313" key="2">
    <source>
        <dbReference type="EMBL" id="PPQ97087.1"/>
    </source>
</evidence>
<dbReference type="InterPro" id="IPR041078">
    <property type="entry name" value="Plavaka"/>
</dbReference>
<dbReference type="AlphaFoldDB" id="A0A409Y246"/>
<feature type="region of interest" description="Disordered" evidence="1">
    <location>
        <begin position="174"/>
        <end position="194"/>
    </location>
</feature>
<evidence type="ECO:0000256" key="1">
    <source>
        <dbReference type="SAM" id="MobiDB-lite"/>
    </source>
</evidence>
<dbReference type="OrthoDB" id="2576233at2759"/>
<name>A0A409Y246_9AGAR</name>
<sequence length="1043" mass="118031">MSSATDLTCPGCNKLFALRRNLESDLAQSNDPLCHAAFADLTELHEDGSHSMLPPELTQVEDLAEVIPFAGDALGTAEDYQNDDFGQDLEVLEKQEGADDEVAAKHAELEKSWEPLREGAPLEGSIEDMTATDELAGIEDQELEEVFQARRNTERVIIGDGHDVEPASRLRYTERYSESRAGQPLSHEESADKRYKASLEGETNKRMGSLRLELDWELDLWAKRRGPGSTASLRSKRQGSNLFSVSVFHTRIPTNLTRSLMSTYLADPNFDVTKLFGAAKFWSSSREMYWSVSVLWGDADFVFDLILEPERQYADENCTIRLYHDMHTGKWWWKSQKKVQGSTRRKKCTIVPIISSDKTQLTSFWGKTAYPVYIIMTIGNLPKHIRVKPLAKAKYSLPIFRRPNLTTSPTRHHAVDAFPICSIIVRGSSSNHWRELVRKGSSLSVGCYPILAAYVGDYPEQILVGLVKNGECPVCPAIRDEIGVLGSNPEPRETKQLRHLREPVHDSGQRIKPVQSVFWKDLPFVDIYRSIAPDILHQLFQGVLKHLVAWIRAMCDDTEIDVRCRRLPPNQHIQLFLKGISHLSRVTGTEHDQILRFLLALVADIRLPGGHSNAHPIRALDTRFTHPNLAQMDNALRRFHDNCQIFISLLKLRRLRIDLAKEGYEATNFKDEFPRVTAYPECKERVMHHEKYLRRYLDMSSNMPPRVQRMTKHPTHKAVPLDKISTTYGATSFVDALTRVLAQYQHHTLSASPHYDAYSLNSLDEEVVDSIHVDPVHLDKYSNVISGRFDTALVNIKGGKGFEVQGMVSTLMLWHHRLINSLSRSFCCSGPLHFFTSTCCTSALVPCQHVEWFTSFSRAPVDRNTGLSKVSCLISQGECLASIVFVFLILGSVFLFPKSGPQAPVSWTSSNVLDRASSFYANAFSDRLLCYGDAINAWDNWTGDDSKALMTGFLPVPIHGSVPPAMVRTVRAFLEFCYLVRRSQIDEDVLLKIDAAVHNFHQGRESFREHGIRENFLLPRQHSVIRYSPLIQMFDSPNDLSGS</sequence>